<feature type="transmembrane region" description="Helical" evidence="1">
    <location>
        <begin position="129"/>
        <end position="153"/>
    </location>
</feature>
<feature type="transmembrane region" description="Helical" evidence="1">
    <location>
        <begin position="58"/>
        <end position="76"/>
    </location>
</feature>
<dbReference type="Proteomes" id="UP000295257">
    <property type="component" value="Unassembled WGS sequence"/>
</dbReference>
<organism evidence="2 3">
    <name type="scientific">Companilactobacillus farciminis</name>
    <dbReference type="NCBI Taxonomy" id="1612"/>
    <lineage>
        <taxon>Bacteria</taxon>
        <taxon>Bacillati</taxon>
        <taxon>Bacillota</taxon>
        <taxon>Bacilli</taxon>
        <taxon>Lactobacillales</taxon>
        <taxon>Lactobacillaceae</taxon>
        <taxon>Companilactobacillus</taxon>
    </lineage>
</organism>
<dbReference type="AlphaFoldDB" id="A0A4R5NCU7"/>
<evidence type="ECO:0008006" key="4">
    <source>
        <dbReference type="Google" id="ProtNLM"/>
    </source>
</evidence>
<gene>
    <name evidence="2" type="ORF">C5L30_000694</name>
</gene>
<name>A0A4R5NCU7_9LACO</name>
<feature type="transmembrane region" description="Helical" evidence="1">
    <location>
        <begin position="160"/>
        <end position="177"/>
    </location>
</feature>
<evidence type="ECO:0000313" key="3">
    <source>
        <dbReference type="Proteomes" id="UP000295257"/>
    </source>
</evidence>
<protein>
    <recommendedName>
        <fullName evidence="4">ABC-2 type transporter domain-containing protein</fullName>
    </recommendedName>
</protein>
<keyword evidence="1" id="KW-1133">Transmembrane helix</keyword>
<keyword evidence="1" id="KW-0472">Membrane</keyword>
<comment type="caution">
    <text evidence="2">The sequence shown here is derived from an EMBL/GenBank/DDBJ whole genome shotgun (WGS) entry which is preliminary data.</text>
</comment>
<dbReference type="OrthoDB" id="3182222at2"/>
<keyword evidence="3" id="KW-1185">Reference proteome</keyword>
<accession>A0A4R5NCU7</accession>
<feature type="transmembrane region" description="Helical" evidence="1">
    <location>
        <begin position="97"/>
        <end position="117"/>
    </location>
</feature>
<proteinExistence type="predicted"/>
<evidence type="ECO:0000313" key="2">
    <source>
        <dbReference type="EMBL" id="TDG70917.1"/>
    </source>
</evidence>
<reference evidence="2 3" key="1">
    <citation type="journal article" date="2019" name="Appl. Microbiol. Biotechnol.">
        <title>Uncovering carbohydrate metabolism through a genotype-phenotype association study of 56 lactic acid bacteria genomes.</title>
        <authorList>
            <person name="Buron-Moles G."/>
            <person name="Chailyan A."/>
            <person name="Dolejs I."/>
            <person name="Forster J."/>
            <person name="Miks M.H."/>
        </authorList>
    </citation>
    <scope>NUCLEOTIDE SEQUENCE [LARGE SCALE GENOMIC DNA]</scope>
    <source>
        <strain evidence="2 3">ATCC 29644</strain>
    </source>
</reference>
<feature type="transmembrane region" description="Helical" evidence="1">
    <location>
        <begin position="211"/>
        <end position="234"/>
    </location>
</feature>
<sequence>MNISLRKINAIFILKLQLFLGNLSLLMIPAMAIGYVVIFKNFFPANTVAFKALTLNMGVLLNIIVGGIMFGAYPIAEEKEHHTLGVLMTSSINATEYFIGSLLPALLILTITNIILVPLNGTSWNQVSIINYLIITVICSIISILIGFTLGLFSKNQTNAGVVSLLPAVIFTLVPLFKGFSNKISHTSDFLYSGVIPRFVNQSLFKHNYSWSLFEVSVLIAWFIIFSIVLFYAYRYKHFD</sequence>
<keyword evidence="1" id="KW-0812">Transmembrane</keyword>
<dbReference type="RefSeq" id="WP_010020386.1">
    <property type="nucleotide sequence ID" value="NZ_PUFN01000023.1"/>
</dbReference>
<dbReference type="EMBL" id="PUFN01000023">
    <property type="protein sequence ID" value="TDG70917.1"/>
    <property type="molecule type" value="Genomic_DNA"/>
</dbReference>
<feature type="transmembrane region" description="Helical" evidence="1">
    <location>
        <begin position="12"/>
        <end position="38"/>
    </location>
</feature>
<evidence type="ECO:0000256" key="1">
    <source>
        <dbReference type="SAM" id="Phobius"/>
    </source>
</evidence>